<organism evidence="1 2">
    <name type="scientific">Cannabis sativa</name>
    <name type="common">Hemp</name>
    <name type="synonym">Marijuana</name>
    <dbReference type="NCBI Taxonomy" id="3483"/>
    <lineage>
        <taxon>Eukaryota</taxon>
        <taxon>Viridiplantae</taxon>
        <taxon>Streptophyta</taxon>
        <taxon>Embryophyta</taxon>
        <taxon>Tracheophyta</taxon>
        <taxon>Spermatophyta</taxon>
        <taxon>Magnoliopsida</taxon>
        <taxon>eudicotyledons</taxon>
        <taxon>Gunneridae</taxon>
        <taxon>Pentapetalae</taxon>
        <taxon>rosids</taxon>
        <taxon>fabids</taxon>
        <taxon>Rosales</taxon>
        <taxon>Cannabaceae</taxon>
        <taxon>Cannabis</taxon>
    </lineage>
</organism>
<comment type="caution">
    <text evidence="1">The sequence shown here is derived from an EMBL/GenBank/DDBJ whole genome shotgun (WGS) entry which is preliminary data.</text>
</comment>
<dbReference type="Proteomes" id="UP000583929">
    <property type="component" value="Unassembled WGS sequence"/>
</dbReference>
<name>A0A7J6HST1_CANSA</name>
<dbReference type="EMBL" id="JAATIQ010000030">
    <property type="protein sequence ID" value="KAF4397799.1"/>
    <property type="molecule type" value="Genomic_DNA"/>
</dbReference>
<gene>
    <name evidence="1" type="ORF">G4B88_017280</name>
</gene>
<sequence length="322" mass="35873">MKNGKWIKACQSRGRLCTNSEHSRGFLKKVLGGIWRLKDAEWNIKIKEKFEKGLFLTFTFASKSIQSRILTRMPWYLSNGVLILGKMENSNESWRHDLTSFPIWGRAWGVPIDLLTTKNTTRMAAKAGEIITVGNSLQEDTQDDRKELERNLILEDTIQEPTKTIGRATTVSSSPSIASMGENKIEGKLGAANRDTTGEIGREESKGKCDDGNRGKRRIVEDYGDVGYGKMKKSATALSKETQDETLFNIPVFYAQEANILEGSTPFVVGNCSKSIAKENRRKVAVKKDPKAKRGKVETKVASISPMGDSIAGSCVWEFRLV</sequence>
<evidence type="ECO:0000313" key="1">
    <source>
        <dbReference type="EMBL" id="KAF4397799.1"/>
    </source>
</evidence>
<keyword evidence="2" id="KW-1185">Reference proteome</keyword>
<evidence type="ECO:0008006" key="3">
    <source>
        <dbReference type="Google" id="ProtNLM"/>
    </source>
</evidence>
<accession>A0A7J6HST1</accession>
<dbReference type="AlphaFoldDB" id="A0A7J6HST1"/>
<protein>
    <recommendedName>
        <fullName evidence="3">DUF4283 domain-containing protein</fullName>
    </recommendedName>
</protein>
<evidence type="ECO:0000313" key="2">
    <source>
        <dbReference type="Proteomes" id="UP000583929"/>
    </source>
</evidence>
<reference evidence="1 2" key="1">
    <citation type="journal article" date="2020" name="bioRxiv">
        <title>Sequence and annotation of 42 cannabis genomes reveals extensive copy number variation in cannabinoid synthesis and pathogen resistance genes.</title>
        <authorList>
            <person name="Mckernan K.J."/>
            <person name="Helbert Y."/>
            <person name="Kane L.T."/>
            <person name="Ebling H."/>
            <person name="Zhang L."/>
            <person name="Liu B."/>
            <person name="Eaton Z."/>
            <person name="Mclaughlin S."/>
            <person name="Kingan S."/>
            <person name="Baybayan P."/>
            <person name="Concepcion G."/>
            <person name="Jordan M."/>
            <person name="Riva A."/>
            <person name="Barbazuk W."/>
            <person name="Harkins T."/>
        </authorList>
    </citation>
    <scope>NUCLEOTIDE SEQUENCE [LARGE SCALE GENOMIC DNA]</scope>
    <source>
        <strain evidence="2">cv. Jamaican Lion 4</strain>
        <tissue evidence="1">Leaf</tissue>
    </source>
</reference>
<proteinExistence type="predicted"/>